<protein>
    <recommendedName>
        <fullName evidence="1">Outer membrane protein beta-barrel domain-containing protein</fullName>
    </recommendedName>
</protein>
<evidence type="ECO:0000313" key="2">
    <source>
        <dbReference type="EMBL" id="VAW12967.1"/>
    </source>
</evidence>
<organism evidence="2">
    <name type="scientific">hydrothermal vent metagenome</name>
    <dbReference type="NCBI Taxonomy" id="652676"/>
    <lineage>
        <taxon>unclassified sequences</taxon>
        <taxon>metagenomes</taxon>
        <taxon>ecological metagenomes</taxon>
    </lineage>
</organism>
<accession>A0A3B0TI42</accession>
<dbReference type="Pfam" id="PF13568">
    <property type="entry name" value="OMP_b-brl_2"/>
    <property type="match status" value="1"/>
</dbReference>
<sequence>MYSNQGGKNTVSGINDLSVDYISIALANKSYIAPDQGLHLIVGPSFDIDFENNFITLVNENSESEVMPFDLTIFGGIGYEFDFGLTLEARYKQGLLDIEWFDFNVDNRIYEGDGNTLNVVFQIGAAFQYMTKITLA</sequence>
<dbReference type="AlphaFoldDB" id="A0A3B0TI42"/>
<proteinExistence type="predicted"/>
<reference evidence="2" key="1">
    <citation type="submission" date="2018-06" db="EMBL/GenBank/DDBJ databases">
        <authorList>
            <person name="Zhirakovskaya E."/>
        </authorList>
    </citation>
    <scope>NUCLEOTIDE SEQUENCE</scope>
</reference>
<feature type="domain" description="Outer membrane protein beta-barrel" evidence="1">
    <location>
        <begin position="15"/>
        <end position="98"/>
    </location>
</feature>
<dbReference type="EMBL" id="UOEL01000097">
    <property type="protein sequence ID" value="VAW12967.1"/>
    <property type="molecule type" value="Genomic_DNA"/>
</dbReference>
<name>A0A3B0TI42_9ZZZZ</name>
<evidence type="ECO:0000259" key="1">
    <source>
        <dbReference type="Pfam" id="PF13568"/>
    </source>
</evidence>
<dbReference type="InterPro" id="IPR025665">
    <property type="entry name" value="Beta-barrel_OMP_2"/>
</dbReference>
<gene>
    <name evidence="2" type="ORF">MNBD_BACTEROID03-1794</name>
</gene>